<keyword evidence="3" id="KW-1185">Reference proteome</keyword>
<dbReference type="Pfam" id="PF00903">
    <property type="entry name" value="Glyoxalase"/>
    <property type="match status" value="2"/>
</dbReference>
<dbReference type="EMBL" id="BJUN01000007">
    <property type="protein sequence ID" value="GEK58700.1"/>
    <property type="molecule type" value="Genomic_DNA"/>
</dbReference>
<dbReference type="InterPro" id="IPR029068">
    <property type="entry name" value="Glyas_Bleomycin-R_OHBP_Dase"/>
</dbReference>
<dbReference type="SUPFAM" id="SSF54593">
    <property type="entry name" value="Glyoxalase/Bleomycin resistance protein/Dihydroxybiphenyl dioxygenase"/>
    <property type="match status" value="2"/>
</dbReference>
<accession>A0A510Y5Q6</accession>
<dbReference type="PROSITE" id="PS51819">
    <property type="entry name" value="VOC"/>
    <property type="match status" value="2"/>
</dbReference>
<dbReference type="InterPro" id="IPR004360">
    <property type="entry name" value="Glyas_Fos-R_dOase_dom"/>
</dbReference>
<comment type="caution">
    <text evidence="2">The sequence shown here is derived from an EMBL/GenBank/DDBJ whole genome shotgun (WGS) entry which is preliminary data.</text>
</comment>
<dbReference type="AlphaFoldDB" id="A0A510Y5Q6"/>
<evidence type="ECO:0000313" key="3">
    <source>
        <dbReference type="Proteomes" id="UP000321051"/>
    </source>
</evidence>
<proteinExistence type="predicted"/>
<dbReference type="OrthoDB" id="9792626at2"/>
<dbReference type="GO" id="GO:0051213">
    <property type="term" value="F:dioxygenase activity"/>
    <property type="evidence" value="ECO:0007669"/>
    <property type="project" value="UniProtKB-KW"/>
</dbReference>
<dbReference type="CDD" id="cd16359">
    <property type="entry name" value="VOC_BsCatE_like_C"/>
    <property type="match status" value="1"/>
</dbReference>
<keyword evidence="2" id="KW-0560">Oxidoreductase</keyword>
<dbReference type="InterPro" id="IPR037523">
    <property type="entry name" value="VOC_core"/>
</dbReference>
<keyword evidence="2" id="KW-0223">Dioxygenase</keyword>
<feature type="domain" description="VOC" evidence="1">
    <location>
        <begin position="10"/>
        <end position="127"/>
    </location>
</feature>
<reference evidence="2 3" key="1">
    <citation type="submission" date="2019-07" db="EMBL/GenBank/DDBJ databases">
        <title>Whole genome shotgun sequence of Marinococcus halophilus NBRC 102359.</title>
        <authorList>
            <person name="Hosoyama A."/>
            <person name="Uohara A."/>
            <person name="Ohji S."/>
            <person name="Ichikawa N."/>
        </authorList>
    </citation>
    <scope>NUCLEOTIDE SEQUENCE [LARGE SCALE GENOMIC DNA]</scope>
    <source>
        <strain evidence="2 3">NBRC 102359</strain>
    </source>
</reference>
<dbReference type="Gene3D" id="3.10.180.10">
    <property type="entry name" value="2,3-Dihydroxybiphenyl 1,2-Dioxygenase, domain 1"/>
    <property type="match status" value="2"/>
</dbReference>
<dbReference type="PANTHER" id="PTHR43279">
    <property type="entry name" value="CATECHOL-2,3-DIOXYGENASE"/>
    <property type="match status" value="1"/>
</dbReference>
<sequence length="302" mass="33257">MTNVIDTDFSLGPVQLRVQNIDRAAAYYEHVIGLRLLGRSSSAAVLGVPSDGLPLVMLRKVEGSITPPRTYAGLYHFAVLLPDRASMGAFIHHLHDVGEHFGAADHSVSEALYLTDPDGNGIEVYRDRAREEWKYDADGFVHMTVDPLHEHQLLQEGEGIKWHGVPSGTKMGHVHLHVHDMEEAYHFYVNGLGFELTADPKKFPAFFIAAGGYHHHIGLNPWAGRQAPKASIQNTGLDMYTIMLSSAPALEPVAERLEAAGYSFHREENAFYVNDPSGIVICVTANSPDTVLPAEQMSRLAE</sequence>
<gene>
    <name evidence="2" type="primary">catE</name>
    <name evidence="2" type="ORF">MHA01_16050</name>
</gene>
<protein>
    <submittedName>
        <fullName evidence="2">Catechol-2,3-dioxygenase</fullName>
    </submittedName>
</protein>
<name>A0A510Y5Q6_MARHA</name>
<organism evidence="2 3">
    <name type="scientific">Marinococcus halophilus</name>
    <dbReference type="NCBI Taxonomy" id="1371"/>
    <lineage>
        <taxon>Bacteria</taxon>
        <taxon>Bacillati</taxon>
        <taxon>Bacillota</taxon>
        <taxon>Bacilli</taxon>
        <taxon>Bacillales</taxon>
        <taxon>Bacillaceae</taxon>
        <taxon>Marinococcus</taxon>
    </lineage>
</organism>
<evidence type="ECO:0000259" key="1">
    <source>
        <dbReference type="PROSITE" id="PS51819"/>
    </source>
</evidence>
<dbReference type="Proteomes" id="UP000321051">
    <property type="component" value="Unassembled WGS sequence"/>
</dbReference>
<dbReference type="RefSeq" id="WP_094908557.1">
    <property type="nucleotide sequence ID" value="NZ_BJUN01000007.1"/>
</dbReference>
<dbReference type="PANTHER" id="PTHR43279:SF1">
    <property type="entry name" value="CATECHOL-2,3-DIOXYGENASE"/>
    <property type="match status" value="1"/>
</dbReference>
<feature type="domain" description="VOC" evidence="1">
    <location>
        <begin position="170"/>
        <end position="299"/>
    </location>
</feature>
<evidence type="ECO:0000313" key="2">
    <source>
        <dbReference type="EMBL" id="GEK58700.1"/>
    </source>
</evidence>
<dbReference type="STRING" id="1371.GCA_900166605_00792"/>